<evidence type="ECO:0000313" key="9">
    <source>
        <dbReference type="Proteomes" id="UP001159364"/>
    </source>
</evidence>
<dbReference type="PROSITE" id="PS01359">
    <property type="entry name" value="ZF_PHD_1"/>
    <property type="match status" value="2"/>
</dbReference>
<proteinExistence type="predicted"/>
<dbReference type="InterPro" id="IPR011011">
    <property type="entry name" value="Znf_FYVE_PHD"/>
</dbReference>
<dbReference type="GO" id="GO:0008270">
    <property type="term" value="F:zinc ion binding"/>
    <property type="evidence" value="ECO:0007669"/>
    <property type="project" value="UniProtKB-KW"/>
</dbReference>
<evidence type="ECO:0000256" key="5">
    <source>
        <dbReference type="SAM" id="MobiDB-lite"/>
    </source>
</evidence>
<evidence type="ECO:0000313" key="8">
    <source>
        <dbReference type="EMBL" id="KAJ8762890.1"/>
    </source>
</evidence>
<evidence type="ECO:0008006" key="10">
    <source>
        <dbReference type="Google" id="ProtNLM"/>
    </source>
</evidence>
<gene>
    <name evidence="8" type="ORF">K2173_023019</name>
</gene>
<dbReference type="Gene3D" id="3.30.40.10">
    <property type="entry name" value="Zinc/RING finger domain, C3HC4 (zinc finger)"/>
    <property type="match status" value="4"/>
</dbReference>
<dbReference type="EMBL" id="JAIWQS010000006">
    <property type="protein sequence ID" value="KAJ8762890.1"/>
    <property type="molecule type" value="Genomic_DNA"/>
</dbReference>
<keyword evidence="1" id="KW-0479">Metal-binding</keyword>
<evidence type="ECO:0000256" key="4">
    <source>
        <dbReference type="PROSITE-ProRule" id="PRU00146"/>
    </source>
</evidence>
<dbReference type="InterPro" id="IPR013083">
    <property type="entry name" value="Znf_RING/FYVE/PHD"/>
</dbReference>
<feature type="compositionally biased region" description="Basic and acidic residues" evidence="5">
    <location>
        <begin position="511"/>
        <end position="524"/>
    </location>
</feature>
<keyword evidence="9" id="KW-1185">Reference proteome</keyword>
<evidence type="ECO:0000256" key="1">
    <source>
        <dbReference type="ARBA" id="ARBA00022723"/>
    </source>
</evidence>
<comment type="caution">
    <text evidence="8">The sequence shown here is derived from an EMBL/GenBank/DDBJ whole genome shotgun (WGS) entry which is preliminary data.</text>
</comment>
<accession>A0AAV8T9D9</accession>
<evidence type="ECO:0000259" key="6">
    <source>
        <dbReference type="PROSITE" id="PS50016"/>
    </source>
</evidence>
<dbReference type="AlphaFoldDB" id="A0AAV8T9D9"/>
<reference evidence="8 9" key="1">
    <citation type="submission" date="2021-09" db="EMBL/GenBank/DDBJ databases">
        <title>Genomic insights and catalytic innovation underlie evolution of tropane alkaloids biosynthesis.</title>
        <authorList>
            <person name="Wang Y.-J."/>
            <person name="Tian T."/>
            <person name="Huang J.-P."/>
            <person name="Huang S.-X."/>
        </authorList>
    </citation>
    <scope>NUCLEOTIDE SEQUENCE [LARGE SCALE GENOMIC DNA]</scope>
    <source>
        <strain evidence="8">KIB-2018</strain>
        <tissue evidence="8">Leaf</tissue>
    </source>
</reference>
<dbReference type="GO" id="GO:0006357">
    <property type="term" value="P:regulation of transcription by RNA polymerase II"/>
    <property type="evidence" value="ECO:0007669"/>
    <property type="project" value="TreeGrafter"/>
</dbReference>
<dbReference type="PROSITE" id="PS51805">
    <property type="entry name" value="EPHD"/>
    <property type="match status" value="2"/>
</dbReference>
<dbReference type="Pfam" id="PF13832">
    <property type="entry name" value="zf-HC5HC2H_2"/>
    <property type="match status" value="2"/>
</dbReference>
<evidence type="ECO:0000259" key="7">
    <source>
        <dbReference type="PROSITE" id="PS51805"/>
    </source>
</evidence>
<dbReference type="PANTHER" id="PTHR13793:SF107">
    <property type="entry name" value="BROMODOMAIN-CONTAINING PROTEIN HOMOLOG"/>
    <property type="match status" value="1"/>
</dbReference>
<dbReference type="InterPro" id="IPR001965">
    <property type="entry name" value="Znf_PHD"/>
</dbReference>
<name>A0AAV8T9D9_9ROSI</name>
<dbReference type="InterPro" id="IPR019787">
    <property type="entry name" value="Znf_PHD-finger"/>
</dbReference>
<feature type="domain" description="PHD-type" evidence="7">
    <location>
        <begin position="925"/>
        <end position="1034"/>
    </location>
</feature>
<evidence type="ECO:0000256" key="2">
    <source>
        <dbReference type="ARBA" id="ARBA00022771"/>
    </source>
</evidence>
<feature type="region of interest" description="Disordered" evidence="5">
    <location>
        <begin position="1"/>
        <end position="42"/>
    </location>
</feature>
<feature type="compositionally biased region" description="Polar residues" evidence="5">
    <location>
        <begin position="25"/>
        <end position="35"/>
    </location>
</feature>
<dbReference type="GO" id="GO:0005634">
    <property type="term" value="C:nucleus"/>
    <property type="evidence" value="ECO:0007669"/>
    <property type="project" value="UniProtKB-ARBA"/>
</dbReference>
<dbReference type="CDD" id="cd15571">
    <property type="entry name" value="ePHD"/>
    <property type="match status" value="1"/>
</dbReference>
<dbReference type="InterPro" id="IPR034732">
    <property type="entry name" value="EPHD"/>
</dbReference>
<sequence>MHIRDQSNEKADSVPSTEDVDTETKATCGNESNGVQPRDSVKLEEEHLVEIDSMGAETDGAKVLPSDEGRVLSDLDLSSGLGWLLGCRNRIVLTSERPSKKRKLLGTDAGLDKVLIAYPCEGNSTLCDFCCKGEVGNDASRLIVCSSCKVAVHRKCYGVQGNVNESWLCSWCKQRPEGSDSVKHPCVLCPTQGGALKPVSTENGDSGVGFAHLFCSQWMPEVYIGDLISMEPIMNVSNLKETRRKLICSICKMKFGACIRCSHGACRATFHPICAREARQRMEVWGKYGCDNVELRAFCAKHSEVIDGRSFSSIEDPLTSISNDLSVANSVTLSTDKEYRSNISQNRGDATANADILDSNASKANDRELHETGVSDCTSNTVHMSEIGDVEHQNRIGMFENSTELKNLALALRKLIDRGKVNMKDVASELGISPERLVSTLAEDSLVPDLRSKIVKWFENHAFMESDIPDAVAVKSVPPRRRTKSSIKILRGNRVICSSEESLIDNGVEMDESKVDGSLSKEPENNTQSSVPDSIEERLINVDGLSDSSLVNFPAGCSNDPSHDSVYEKIESGPEAVPEQCESVMPDQGNLISADMKPLIPDLMRTGAISGHYVRPSICEELPHMQSELLSENKACDIQGSDVGEISRLEASYDATFCCNHHGKHSKCYDMVSVCGGVDSELQAKAKNLEISEFSPADEVEGEIFYFQHKLLGNAVKRKHLTDNLICRVMKSLPQEIDAARNHRWDDVLVNQYLSELREARKQGRKERKHKEAQAVLAAATAAAAASTRNSSFRKDSFDESIQQEKFNASNGRATTSSQLVPRPREMASRVAVPKISSDKYSDFVQFTSDFSKDQPRSCDICRRSETIMNPILVCSSCKVAVHLDCYRSVKESTGPWYCELCEEFIMAKSSGAPSVDFWEKPCFVVECGLCGGNTGAFRKSTNGQWVHAFCAEWIFEQTFRRGQVNPIEGMETLVRGSDSCCVCRRKDGICIKCSYGHCQTTFHPSCARNTDFYMYVKTLAGKLQHKAYCGKHSVEQRAKVETQRHGVEEIRSIKQIRVELERLRLLCERIIKREKLKRDLVLCSHNVLAFKRDHAAQSLLHSSFLPPDVSSESATTSLKGNTDGYKSCSDAIQRSDDVTVDSTIHVKHRFKGTVSLETDQKTDDSSTSQLQVTQKPSVKPPFAGKQIPQRSFLTSRNSMDDGEWRSKSRKIFEKELVMTSDQASAKNQQLPKGYFYIPVDCLPKEKQSSEDACSGGQLENGT</sequence>
<dbReference type="Proteomes" id="UP001159364">
    <property type="component" value="Linkage Group LG06"/>
</dbReference>
<feature type="domain" description="PHD-type" evidence="6">
    <location>
        <begin position="124"/>
        <end position="175"/>
    </location>
</feature>
<feature type="region of interest" description="Disordered" evidence="5">
    <location>
        <begin position="507"/>
        <end position="534"/>
    </location>
</feature>
<dbReference type="InterPro" id="IPR019786">
    <property type="entry name" value="Zinc_finger_PHD-type_CS"/>
</dbReference>
<organism evidence="8 9">
    <name type="scientific">Erythroxylum novogranatense</name>
    <dbReference type="NCBI Taxonomy" id="1862640"/>
    <lineage>
        <taxon>Eukaryota</taxon>
        <taxon>Viridiplantae</taxon>
        <taxon>Streptophyta</taxon>
        <taxon>Embryophyta</taxon>
        <taxon>Tracheophyta</taxon>
        <taxon>Spermatophyta</taxon>
        <taxon>Magnoliopsida</taxon>
        <taxon>eudicotyledons</taxon>
        <taxon>Gunneridae</taxon>
        <taxon>Pentapetalae</taxon>
        <taxon>rosids</taxon>
        <taxon>fabids</taxon>
        <taxon>Malpighiales</taxon>
        <taxon>Erythroxylaceae</taxon>
        <taxon>Erythroxylum</taxon>
    </lineage>
</organism>
<feature type="compositionally biased region" description="Polar residues" evidence="5">
    <location>
        <begin position="1166"/>
        <end position="1177"/>
    </location>
</feature>
<protein>
    <recommendedName>
        <fullName evidence="10">PHD finger family protein</fullName>
    </recommendedName>
</protein>
<dbReference type="SUPFAM" id="SSF57903">
    <property type="entry name" value="FYVE/PHD zinc finger"/>
    <property type="match status" value="2"/>
</dbReference>
<evidence type="ECO:0000256" key="3">
    <source>
        <dbReference type="ARBA" id="ARBA00022833"/>
    </source>
</evidence>
<keyword evidence="2 4" id="KW-0863">Zinc-finger</keyword>
<keyword evidence="3" id="KW-0862">Zinc</keyword>
<feature type="compositionally biased region" description="Basic and acidic residues" evidence="5">
    <location>
        <begin position="1"/>
        <end position="12"/>
    </location>
</feature>
<feature type="region of interest" description="Disordered" evidence="5">
    <location>
        <begin position="1158"/>
        <end position="1186"/>
    </location>
</feature>
<dbReference type="PANTHER" id="PTHR13793">
    <property type="entry name" value="PHD FINGER PROTEINS"/>
    <property type="match status" value="1"/>
</dbReference>
<dbReference type="Pfam" id="PF13831">
    <property type="entry name" value="PHD_2"/>
    <property type="match status" value="2"/>
</dbReference>
<feature type="domain" description="PHD-type" evidence="7">
    <location>
        <begin position="183"/>
        <end position="303"/>
    </location>
</feature>
<feature type="domain" description="PHD-type" evidence="6">
    <location>
        <begin position="856"/>
        <end position="905"/>
    </location>
</feature>
<dbReference type="InterPro" id="IPR050701">
    <property type="entry name" value="Histone_Mod_Regulator"/>
</dbReference>
<dbReference type="PROSITE" id="PS50016">
    <property type="entry name" value="ZF_PHD_2"/>
    <property type="match status" value="2"/>
</dbReference>
<dbReference type="SMART" id="SM00249">
    <property type="entry name" value="PHD"/>
    <property type="match status" value="4"/>
</dbReference>